<dbReference type="Pfam" id="PF23744">
    <property type="entry name" value="ARM_LRRK2"/>
    <property type="match status" value="1"/>
</dbReference>
<dbReference type="InterPro" id="IPR056597">
    <property type="entry name" value="ARM_LRRK2"/>
</dbReference>
<dbReference type="SUPFAM" id="SSF48371">
    <property type="entry name" value="ARM repeat"/>
    <property type="match status" value="1"/>
</dbReference>
<dbReference type="AlphaFoldDB" id="A0A3S0ZXX0"/>
<evidence type="ECO:0000313" key="3">
    <source>
        <dbReference type="Proteomes" id="UP000271974"/>
    </source>
</evidence>
<organism evidence="2 3">
    <name type="scientific">Elysia chlorotica</name>
    <name type="common">Eastern emerald elysia</name>
    <name type="synonym">Sea slug</name>
    <dbReference type="NCBI Taxonomy" id="188477"/>
    <lineage>
        <taxon>Eukaryota</taxon>
        <taxon>Metazoa</taxon>
        <taxon>Spiralia</taxon>
        <taxon>Lophotrochozoa</taxon>
        <taxon>Mollusca</taxon>
        <taxon>Gastropoda</taxon>
        <taxon>Heterobranchia</taxon>
        <taxon>Euthyneura</taxon>
        <taxon>Panpulmonata</taxon>
        <taxon>Sacoglossa</taxon>
        <taxon>Placobranchoidea</taxon>
        <taxon>Plakobranchidae</taxon>
        <taxon>Elysia</taxon>
    </lineage>
</organism>
<comment type="caution">
    <text evidence="2">The sequence shown here is derived from an EMBL/GenBank/DDBJ whole genome shotgun (WGS) entry which is preliminary data.</text>
</comment>
<dbReference type="InterPro" id="IPR011989">
    <property type="entry name" value="ARM-like"/>
</dbReference>
<dbReference type="InterPro" id="IPR016024">
    <property type="entry name" value="ARM-type_fold"/>
</dbReference>
<sequence>MRSGASDYDLQLEGIRTIGAFAEEETLKVLFAKSEAISCIIDAMKEFQDKEELQLNACSSLLKMASASESNCVHILRNKGVSAISCSLRRHLDNPDIVRKLINIVFYISTAVDLAEALVAGGVHSEILSVMSRHASDREIVKES</sequence>
<dbReference type="Gene3D" id="1.25.10.10">
    <property type="entry name" value="Leucine-rich Repeat Variant"/>
    <property type="match status" value="1"/>
</dbReference>
<dbReference type="EMBL" id="RQTK01000057">
    <property type="protein sequence ID" value="RUS89400.1"/>
    <property type="molecule type" value="Genomic_DNA"/>
</dbReference>
<feature type="non-terminal residue" evidence="2">
    <location>
        <position position="144"/>
    </location>
</feature>
<dbReference type="Proteomes" id="UP000271974">
    <property type="component" value="Unassembled WGS sequence"/>
</dbReference>
<evidence type="ECO:0000259" key="1">
    <source>
        <dbReference type="Pfam" id="PF23744"/>
    </source>
</evidence>
<keyword evidence="3" id="KW-1185">Reference proteome</keyword>
<feature type="domain" description="LRRK2 ARM repeat" evidence="1">
    <location>
        <begin position="10"/>
        <end position="137"/>
    </location>
</feature>
<evidence type="ECO:0000313" key="2">
    <source>
        <dbReference type="EMBL" id="RUS89400.1"/>
    </source>
</evidence>
<reference evidence="2 3" key="1">
    <citation type="submission" date="2019-01" db="EMBL/GenBank/DDBJ databases">
        <title>A draft genome assembly of the solar-powered sea slug Elysia chlorotica.</title>
        <authorList>
            <person name="Cai H."/>
            <person name="Li Q."/>
            <person name="Fang X."/>
            <person name="Li J."/>
            <person name="Curtis N.E."/>
            <person name="Altenburger A."/>
            <person name="Shibata T."/>
            <person name="Feng M."/>
            <person name="Maeda T."/>
            <person name="Schwartz J.A."/>
            <person name="Shigenobu S."/>
            <person name="Lundholm N."/>
            <person name="Nishiyama T."/>
            <person name="Yang H."/>
            <person name="Hasebe M."/>
            <person name="Li S."/>
            <person name="Pierce S.K."/>
            <person name="Wang J."/>
        </authorList>
    </citation>
    <scope>NUCLEOTIDE SEQUENCE [LARGE SCALE GENOMIC DNA]</scope>
    <source>
        <strain evidence="2">EC2010</strain>
        <tissue evidence="2">Whole organism of an adult</tissue>
    </source>
</reference>
<accession>A0A3S0ZXX0</accession>
<proteinExistence type="predicted"/>
<protein>
    <recommendedName>
        <fullName evidence="1">LRRK2 ARM repeat domain-containing protein</fullName>
    </recommendedName>
</protein>
<gene>
    <name evidence="2" type="ORF">EGW08_002837</name>
</gene>
<dbReference type="OrthoDB" id="7537227at2759"/>
<name>A0A3S0ZXX0_ELYCH</name>